<keyword evidence="1" id="KW-0812">Transmembrane</keyword>
<dbReference type="InterPro" id="IPR048389">
    <property type="entry name" value="YciQ-like_C"/>
</dbReference>
<comment type="caution">
    <text evidence="4">The sequence shown here is derived from an EMBL/GenBank/DDBJ whole genome shotgun (WGS) entry which is preliminary data.</text>
</comment>
<evidence type="ECO:0000313" key="4">
    <source>
        <dbReference type="EMBL" id="EEP20405.1"/>
    </source>
</evidence>
<dbReference type="AlphaFoldDB" id="C4FH92"/>
<dbReference type="EMBL" id="ABYS02000013">
    <property type="protein sequence ID" value="EEP20405.1"/>
    <property type="molecule type" value="Genomic_DNA"/>
</dbReference>
<dbReference type="Pfam" id="PF09972">
    <property type="entry name" value="DUF2207"/>
    <property type="match status" value="1"/>
</dbReference>
<name>C4FH92_9BIFI</name>
<accession>C4FH92</accession>
<keyword evidence="1" id="KW-1133">Transmembrane helix</keyword>
<evidence type="ECO:0000259" key="2">
    <source>
        <dbReference type="Pfam" id="PF09972"/>
    </source>
</evidence>
<gene>
    <name evidence="4" type="ORF">BIFANG_03728</name>
</gene>
<evidence type="ECO:0000313" key="5">
    <source>
        <dbReference type="Proteomes" id="UP000006408"/>
    </source>
</evidence>
<dbReference type="eggNOG" id="COG4907">
    <property type="taxonomic scope" value="Bacteria"/>
</dbReference>
<feature type="transmembrane region" description="Helical" evidence="1">
    <location>
        <begin position="555"/>
        <end position="574"/>
    </location>
</feature>
<proteinExistence type="predicted"/>
<dbReference type="PATRIC" id="fig|518635.7.peg.1547"/>
<feature type="transmembrane region" description="Helical" evidence="1">
    <location>
        <begin position="20"/>
        <end position="40"/>
    </location>
</feature>
<keyword evidence="1" id="KW-0472">Membrane</keyword>
<dbReference type="HOGENOM" id="CLU_022361_0_0_11"/>
<reference evidence="4" key="1">
    <citation type="submission" date="2009-04" db="EMBL/GenBank/DDBJ databases">
        <authorList>
            <person name="Weinstock G."/>
            <person name="Sodergren E."/>
            <person name="Clifton S."/>
            <person name="Fulton L."/>
            <person name="Fulton B."/>
            <person name="Courtney L."/>
            <person name="Fronick C."/>
            <person name="Harrison M."/>
            <person name="Strong C."/>
            <person name="Farmer C."/>
            <person name="Delahaunty K."/>
            <person name="Markovic C."/>
            <person name="Hall O."/>
            <person name="Minx P."/>
            <person name="Tomlinson C."/>
            <person name="Mitreva M."/>
            <person name="Nelson J."/>
            <person name="Hou S."/>
            <person name="Wollam A."/>
            <person name="Pepin K.H."/>
            <person name="Johnson M."/>
            <person name="Bhonagiri V."/>
            <person name="Nash W.E."/>
            <person name="Warren W."/>
            <person name="Chinwalla A."/>
            <person name="Mardis E.R."/>
            <person name="Wilson R.K."/>
        </authorList>
    </citation>
    <scope>NUCLEOTIDE SEQUENCE [LARGE SCALE GENOMIC DNA]</scope>
    <source>
        <strain evidence="4">DSM 20098</strain>
    </source>
</reference>
<protein>
    <recommendedName>
        <fullName evidence="6">DUF2207 domain-containing protein</fullName>
    </recommendedName>
</protein>
<evidence type="ECO:0000256" key="1">
    <source>
        <dbReference type="SAM" id="Phobius"/>
    </source>
</evidence>
<feature type="domain" description="DUF2207" evidence="2">
    <location>
        <begin position="50"/>
        <end position="281"/>
    </location>
</feature>
<dbReference type="InterPro" id="IPR018702">
    <property type="entry name" value="DUF2207"/>
</dbReference>
<dbReference type="Proteomes" id="UP000006408">
    <property type="component" value="Unassembled WGS sequence"/>
</dbReference>
<evidence type="ECO:0008006" key="6">
    <source>
        <dbReference type="Google" id="ProtNLM"/>
    </source>
</evidence>
<feature type="transmembrane region" description="Helical" evidence="1">
    <location>
        <begin position="529"/>
        <end position="549"/>
    </location>
</feature>
<dbReference type="STRING" id="1683.Bang102_003575"/>
<organism evidence="4 5">
    <name type="scientific">Bifidobacterium angulatum DSM 20098 = JCM 7096</name>
    <dbReference type="NCBI Taxonomy" id="518635"/>
    <lineage>
        <taxon>Bacteria</taxon>
        <taxon>Bacillati</taxon>
        <taxon>Actinomycetota</taxon>
        <taxon>Actinomycetes</taxon>
        <taxon>Bifidobacteriales</taxon>
        <taxon>Bifidobacteriaceae</taxon>
        <taxon>Bifidobacterium</taxon>
    </lineage>
</organism>
<feature type="domain" description="Predicted membrane protein YciQ-like C-terminal" evidence="3">
    <location>
        <begin position="360"/>
        <end position="634"/>
    </location>
</feature>
<sequence>MARENHIREEKTMRKRLVRAVVITIVSALAVVLLAVLAGSESGHSDVSYRSLDYDATILANGDLKVVQHIDYKLDSRTNEDGDTQYWRQLYWQYTLDSTQLTNITDISVKNVTTGAVYHQINPQNPNSVDEATWDSKYADHWYIADVTDGSNNPGFFDPQTDGLDGSSANRITRNVEIGWNIPYTVKADSLKFDVQMTFHGAATQYKDVTTFQWEPIGPTNSIPAQKVTGTVRFPDGIDAKTSWAWLHTKNTSETSRGKQGELKFAVYNLKSEQYLDLVVAYDSKVSSNVARMEPGNHLDALQADETAQEKAWYESQHRAAVTRILLWVVSLVAGIVSVAWAIIAVIRSNKAARYRGGLEYWRDRPAISPASAARMIDIIDNSKGTVSSRSMTATVLALAAKHAIAIYPGPASNYKGIDMSQADAVQLSHMIASDGAKAMVSSKTSTIVILPVALHDRESLNLSASEKTCLRLLVSISMRVGYPVFDFKQMKKACKDWESGYKELEKFENSCDTEFTLLGATSQSAWRYMLPGTIAAMLGIAIAMTGFYVDNLVFGLLIGTPMFMVGLFCDVAGANTTITPQGQEYAGQCLGLKHYMQDFSDFSDRGSADLKMWDWYLVYAAAFGISERVMKELAKAYPQVRDQSWLDANASGTLWYWTYSPMHWGGGMSSEPSFGGGFGGLQSGAFDIGTQLDAGFASVRSTISAAAPSSSGGGGFGGSGGSFSGGGFGGSSGGFGGGSSGAR</sequence>
<feature type="transmembrane region" description="Helical" evidence="1">
    <location>
        <begin position="325"/>
        <end position="347"/>
    </location>
</feature>
<evidence type="ECO:0000259" key="3">
    <source>
        <dbReference type="Pfam" id="PF20990"/>
    </source>
</evidence>
<dbReference type="Pfam" id="PF20990">
    <property type="entry name" value="DUF2207_C"/>
    <property type="match status" value="1"/>
</dbReference>
<keyword evidence="5" id="KW-1185">Reference proteome</keyword>